<accession>A0AA39KBP7</accession>
<evidence type="ECO:0000313" key="3">
    <source>
        <dbReference type="Proteomes" id="UP001175211"/>
    </source>
</evidence>
<dbReference type="RefSeq" id="XP_060330492.1">
    <property type="nucleotide sequence ID" value="XM_060481931.1"/>
</dbReference>
<evidence type="ECO:0000313" key="2">
    <source>
        <dbReference type="EMBL" id="KAK0458204.1"/>
    </source>
</evidence>
<organism evidence="2 3">
    <name type="scientific">Armillaria tabescens</name>
    <name type="common">Ringless honey mushroom</name>
    <name type="synonym">Agaricus tabescens</name>
    <dbReference type="NCBI Taxonomy" id="1929756"/>
    <lineage>
        <taxon>Eukaryota</taxon>
        <taxon>Fungi</taxon>
        <taxon>Dikarya</taxon>
        <taxon>Basidiomycota</taxon>
        <taxon>Agaricomycotina</taxon>
        <taxon>Agaricomycetes</taxon>
        <taxon>Agaricomycetidae</taxon>
        <taxon>Agaricales</taxon>
        <taxon>Marasmiineae</taxon>
        <taxon>Physalacriaceae</taxon>
        <taxon>Desarmillaria</taxon>
    </lineage>
</organism>
<dbReference type="GeneID" id="85365479"/>
<feature type="transmembrane region" description="Helical" evidence="1">
    <location>
        <begin position="47"/>
        <end position="67"/>
    </location>
</feature>
<name>A0AA39KBP7_ARMTA</name>
<evidence type="ECO:0000256" key="1">
    <source>
        <dbReference type="SAM" id="Phobius"/>
    </source>
</evidence>
<keyword evidence="3" id="KW-1185">Reference proteome</keyword>
<keyword evidence="1" id="KW-0812">Transmembrane</keyword>
<keyword evidence="1" id="KW-1133">Transmembrane helix</keyword>
<dbReference type="AlphaFoldDB" id="A0AA39KBP7"/>
<reference evidence="2" key="1">
    <citation type="submission" date="2023-06" db="EMBL/GenBank/DDBJ databases">
        <authorList>
            <consortium name="Lawrence Berkeley National Laboratory"/>
            <person name="Ahrendt S."/>
            <person name="Sahu N."/>
            <person name="Indic B."/>
            <person name="Wong-Bajracharya J."/>
            <person name="Merenyi Z."/>
            <person name="Ke H.-M."/>
            <person name="Monk M."/>
            <person name="Kocsube S."/>
            <person name="Drula E."/>
            <person name="Lipzen A."/>
            <person name="Balint B."/>
            <person name="Henrissat B."/>
            <person name="Andreopoulos B."/>
            <person name="Martin F.M."/>
            <person name="Harder C.B."/>
            <person name="Rigling D."/>
            <person name="Ford K.L."/>
            <person name="Foster G.D."/>
            <person name="Pangilinan J."/>
            <person name="Papanicolaou A."/>
            <person name="Barry K."/>
            <person name="LaButti K."/>
            <person name="Viragh M."/>
            <person name="Koriabine M."/>
            <person name="Yan M."/>
            <person name="Riley R."/>
            <person name="Champramary S."/>
            <person name="Plett K.L."/>
            <person name="Tsai I.J."/>
            <person name="Slot J."/>
            <person name="Sipos G."/>
            <person name="Plett J."/>
            <person name="Nagy L.G."/>
            <person name="Grigoriev I.V."/>
        </authorList>
    </citation>
    <scope>NUCLEOTIDE SEQUENCE</scope>
    <source>
        <strain evidence="2">CCBAS 213</strain>
    </source>
</reference>
<protein>
    <submittedName>
        <fullName evidence="2">Uncharacterized protein</fullName>
    </submittedName>
</protein>
<dbReference type="Proteomes" id="UP001175211">
    <property type="component" value="Unassembled WGS sequence"/>
</dbReference>
<comment type="caution">
    <text evidence="2">The sequence shown here is derived from an EMBL/GenBank/DDBJ whole genome shotgun (WGS) entry which is preliminary data.</text>
</comment>
<dbReference type="EMBL" id="JAUEPS010000018">
    <property type="protein sequence ID" value="KAK0458204.1"/>
    <property type="molecule type" value="Genomic_DNA"/>
</dbReference>
<gene>
    <name evidence="2" type="ORF">EV420DRAFT_385143</name>
</gene>
<sequence>MGLGSTSSTTAVGTVIGFEIITGAGYGAKFSSLYFPVLAPLSISSDALALAFFSFVTIWGVIIRGAILQNRLVKKLPQQLLAQSSLQIDVVFEVIPLNGEYTSSPVAR</sequence>
<proteinExistence type="predicted"/>
<keyword evidence="1" id="KW-0472">Membrane</keyword>